<feature type="domain" description="N-acetyltransferase" evidence="1">
    <location>
        <begin position="19"/>
        <end position="191"/>
    </location>
</feature>
<evidence type="ECO:0000259" key="1">
    <source>
        <dbReference type="PROSITE" id="PS51186"/>
    </source>
</evidence>
<dbReference type="Pfam" id="PF13302">
    <property type="entry name" value="Acetyltransf_3"/>
    <property type="match status" value="1"/>
</dbReference>
<dbReference type="PROSITE" id="PS51186">
    <property type="entry name" value="GNAT"/>
    <property type="match status" value="1"/>
</dbReference>
<dbReference type="SUPFAM" id="SSF55729">
    <property type="entry name" value="Acyl-CoA N-acyltransferases (Nat)"/>
    <property type="match status" value="1"/>
</dbReference>
<dbReference type="InterPro" id="IPR016181">
    <property type="entry name" value="Acyl_CoA_acyltransferase"/>
</dbReference>
<proteinExistence type="predicted"/>
<keyword evidence="3" id="KW-1185">Reference proteome</keyword>
<gene>
    <name evidence="2" type="ORF">IFO66_09160</name>
</gene>
<comment type="caution">
    <text evidence="2">The sequence shown here is derived from an EMBL/GenBank/DDBJ whole genome shotgun (WGS) entry which is preliminary data.</text>
</comment>
<dbReference type="RefSeq" id="WP_192024863.1">
    <property type="nucleotide sequence ID" value="NZ_JACYTN010000004.1"/>
</dbReference>
<sequence>MSHLQNRSISKLTIECKDIILREYQIEDVDALHKLTWQPHFHEFLTGWNVPKEQREEWFTNYEIPENERFLEAISRTGDPEQYRLRLGIILKETGEFIGICGTGIKDELSPPNREIFYGISEQYQNKGYTTQAARGLITYLFENTQVEKLIAIAHIRNVSSNKVIQKCGFHFHSDVMIDNELHHCYKLQKE</sequence>
<protein>
    <submittedName>
        <fullName evidence="2">GNAT family N-acetyltransferase</fullName>
    </submittedName>
</protein>
<dbReference type="InterPro" id="IPR051531">
    <property type="entry name" value="N-acetyltransferase"/>
</dbReference>
<dbReference type="PANTHER" id="PTHR43792:SF9">
    <property type="entry name" value="RIBOSOMAL-PROTEIN-ALANINE ACETYLTRANSFERASE"/>
    <property type="match status" value="1"/>
</dbReference>
<dbReference type="EMBL" id="JACYTN010000004">
    <property type="protein sequence ID" value="MBD8498482.1"/>
    <property type="molecule type" value="Genomic_DNA"/>
</dbReference>
<reference evidence="2 3" key="1">
    <citation type="submission" date="2020-09" db="EMBL/GenBank/DDBJ databases">
        <title>Paenibacillus sp. CAU 1523 isolated from sand of Haeundae Beach.</title>
        <authorList>
            <person name="Kim W."/>
        </authorList>
    </citation>
    <scope>NUCLEOTIDE SEQUENCE [LARGE SCALE GENOMIC DNA]</scope>
    <source>
        <strain evidence="2 3">CAU 1523</strain>
    </source>
</reference>
<dbReference type="InterPro" id="IPR000182">
    <property type="entry name" value="GNAT_dom"/>
</dbReference>
<dbReference type="Proteomes" id="UP000634529">
    <property type="component" value="Unassembled WGS sequence"/>
</dbReference>
<dbReference type="Gene3D" id="3.40.630.30">
    <property type="match status" value="1"/>
</dbReference>
<dbReference type="PANTHER" id="PTHR43792">
    <property type="entry name" value="GNAT FAMILY, PUTATIVE (AFU_ORTHOLOGUE AFUA_3G00765)-RELATED-RELATED"/>
    <property type="match status" value="1"/>
</dbReference>
<organism evidence="2 3">
    <name type="scientific">Paenibacillus arenosi</name>
    <dbReference type="NCBI Taxonomy" id="2774142"/>
    <lineage>
        <taxon>Bacteria</taxon>
        <taxon>Bacillati</taxon>
        <taxon>Bacillota</taxon>
        <taxon>Bacilli</taxon>
        <taxon>Bacillales</taxon>
        <taxon>Paenibacillaceae</taxon>
        <taxon>Paenibacillus</taxon>
    </lineage>
</organism>
<name>A0ABR9AWH5_9BACL</name>
<evidence type="ECO:0000313" key="3">
    <source>
        <dbReference type="Proteomes" id="UP000634529"/>
    </source>
</evidence>
<accession>A0ABR9AWH5</accession>
<evidence type="ECO:0000313" key="2">
    <source>
        <dbReference type="EMBL" id="MBD8498482.1"/>
    </source>
</evidence>